<sequence>MLDTSLDSTNFYFLVAVIQGVLLSILIIFQKSFNKPNLFFGLLILLFSFSLLHMMLEDSIPGFNAQFPIPMDFTLAFGPLAYHHILQVKNPLRELKKMDLMHFFPSILIDGIFFFISRSYLGNNPKWANEHTNLILTIATIIIAIGVIQLTLYTYLIYKEFNDTKQVLREFTKVQRWLTYLLISWCILIVFLVITVSVVLIYIEEFDNYNHLVYKPLCAIIGLLIYILGYSYLVKYSSIIRSYMDKVKKFNFTNEELEEKKKLVLIAIEQDELFKDPQITLAKLAGHLGWPIYILSSMLNEVLKTNFNDLINKYRIDRFKQLISSPDVKKYSIAGLGLEVGFSSKASFYRAFKKETGITPTEYINSKD</sequence>
<dbReference type="Pfam" id="PF12833">
    <property type="entry name" value="HTH_18"/>
    <property type="match status" value="1"/>
</dbReference>
<gene>
    <name evidence="6" type="ORF">ACFSKV_04775</name>
</gene>
<feature type="transmembrane region" description="Helical" evidence="4">
    <location>
        <begin position="177"/>
        <end position="202"/>
    </location>
</feature>
<name>A0ABW5B5X5_9BACT</name>
<evidence type="ECO:0000313" key="7">
    <source>
        <dbReference type="Proteomes" id="UP001597414"/>
    </source>
</evidence>
<keyword evidence="7" id="KW-1185">Reference proteome</keyword>
<dbReference type="InterPro" id="IPR018060">
    <property type="entry name" value="HTH_AraC"/>
</dbReference>
<keyword evidence="4" id="KW-0472">Membrane</keyword>
<keyword evidence="4" id="KW-1133">Transmembrane helix</keyword>
<dbReference type="PANTHER" id="PTHR43280">
    <property type="entry name" value="ARAC-FAMILY TRANSCRIPTIONAL REGULATOR"/>
    <property type="match status" value="1"/>
</dbReference>
<evidence type="ECO:0000256" key="3">
    <source>
        <dbReference type="ARBA" id="ARBA00023163"/>
    </source>
</evidence>
<evidence type="ECO:0000256" key="4">
    <source>
        <dbReference type="SAM" id="Phobius"/>
    </source>
</evidence>
<evidence type="ECO:0000313" key="6">
    <source>
        <dbReference type="EMBL" id="MFD2200869.1"/>
    </source>
</evidence>
<organism evidence="6 7">
    <name type="scientific">Shivajiella indica</name>
    <dbReference type="NCBI Taxonomy" id="872115"/>
    <lineage>
        <taxon>Bacteria</taxon>
        <taxon>Pseudomonadati</taxon>
        <taxon>Bacteroidota</taxon>
        <taxon>Cytophagia</taxon>
        <taxon>Cytophagales</taxon>
        <taxon>Cyclobacteriaceae</taxon>
        <taxon>Shivajiella</taxon>
    </lineage>
</organism>
<dbReference type="PROSITE" id="PS01124">
    <property type="entry name" value="HTH_ARAC_FAMILY_2"/>
    <property type="match status" value="1"/>
</dbReference>
<dbReference type="SUPFAM" id="SSF46689">
    <property type="entry name" value="Homeodomain-like"/>
    <property type="match status" value="1"/>
</dbReference>
<keyword evidence="3" id="KW-0804">Transcription</keyword>
<feature type="transmembrane region" description="Helical" evidence="4">
    <location>
        <begin position="214"/>
        <end position="234"/>
    </location>
</feature>
<feature type="transmembrane region" description="Helical" evidence="4">
    <location>
        <begin position="38"/>
        <end position="56"/>
    </location>
</feature>
<keyword evidence="4" id="KW-0812">Transmembrane</keyword>
<feature type="domain" description="HTH araC/xylS-type" evidence="5">
    <location>
        <begin position="262"/>
        <end position="366"/>
    </location>
</feature>
<protein>
    <submittedName>
        <fullName evidence="6">Helix-turn-helix domain-containing protein</fullName>
    </submittedName>
</protein>
<feature type="transmembrane region" description="Helical" evidence="4">
    <location>
        <begin position="103"/>
        <end position="121"/>
    </location>
</feature>
<evidence type="ECO:0000259" key="5">
    <source>
        <dbReference type="PROSITE" id="PS01124"/>
    </source>
</evidence>
<dbReference type="EMBL" id="JBHUIV010000010">
    <property type="protein sequence ID" value="MFD2200869.1"/>
    <property type="molecule type" value="Genomic_DNA"/>
</dbReference>
<feature type="transmembrane region" description="Helical" evidence="4">
    <location>
        <begin position="12"/>
        <end position="29"/>
    </location>
</feature>
<dbReference type="InterPro" id="IPR009057">
    <property type="entry name" value="Homeodomain-like_sf"/>
</dbReference>
<proteinExistence type="predicted"/>
<dbReference type="SMART" id="SM00342">
    <property type="entry name" value="HTH_ARAC"/>
    <property type="match status" value="1"/>
</dbReference>
<reference evidence="7" key="1">
    <citation type="journal article" date="2019" name="Int. J. Syst. Evol. Microbiol.">
        <title>The Global Catalogue of Microorganisms (GCM) 10K type strain sequencing project: providing services to taxonomists for standard genome sequencing and annotation.</title>
        <authorList>
            <consortium name="The Broad Institute Genomics Platform"/>
            <consortium name="The Broad Institute Genome Sequencing Center for Infectious Disease"/>
            <person name="Wu L."/>
            <person name="Ma J."/>
        </authorList>
    </citation>
    <scope>NUCLEOTIDE SEQUENCE [LARGE SCALE GENOMIC DNA]</scope>
    <source>
        <strain evidence="7">KCTC 19812</strain>
    </source>
</reference>
<feature type="transmembrane region" description="Helical" evidence="4">
    <location>
        <begin position="62"/>
        <end position="82"/>
    </location>
</feature>
<accession>A0ABW5B5X5</accession>
<feature type="transmembrane region" description="Helical" evidence="4">
    <location>
        <begin position="133"/>
        <end position="156"/>
    </location>
</feature>
<dbReference type="Gene3D" id="1.10.10.60">
    <property type="entry name" value="Homeodomain-like"/>
    <property type="match status" value="1"/>
</dbReference>
<evidence type="ECO:0000256" key="2">
    <source>
        <dbReference type="ARBA" id="ARBA00023125"/>
    </source>
</evidence>
<dbReference type="PANTHER" id="PTHR43280:SF29">
    <property type="entry name" value="ARAC-FAMILY TRANSCRIPTIONAL REGULATOR"/>
    <property type="match status" value="1"/>
</dbReference>
<keyword evidence="2" id="KW-0238">DNA-binding</keyword>
<keyword evidence="1" id="KW-0805">Transcription regulation</keyword>
<comment type="caution">
    <text evidence="6">The sequence shown here is derived from an EMBL/GenBank/DDBJ whole genome shotgun (WGS) entry which is preliminary data.</text>
</comment>
<dbReference type="Proteomes" id="UP001597414">
    <property type="component" value="Unassembled WGS sequence"/>
</dbReference>
<evidence type="ECO:0000256" key="1">
    <source>
        <dbReference type="ARBA" id="ARBA00023015"/>
    </source>
</evidence>